<name>A0A5N6PDF6_9ASTR</name>
<dbReference type="InterPro" id="IPR002401">
    <property type="entry name" value="Cyt_P450_E_grp-I"/>
</dbReference>
<keyword evidence="6" id="KW-0503">Monooxygenase</keyword>
<dbReference type="PRINTS" id="PR00463">
    <property type="entry name" value="EP450I"/>
</dbReference>
<evidence type="ECO:0000256" key="3">
    <source>
        <dbReference type="ARBA" id="ARBA00022723"/>
    </source>
</evidence>
<dbReference type="Pfam" id="PF00067">
    <property type="entry name" value="p450"/>
    <property type="match status" value="1"/>
</dbReference>
<dbReference type="GO" id="GO:0004497">
    <property type="term" value="F:monooxygenase activity"/>
    <property type="evidence" value="ECO:0007669"/>
    <property type="project" value="UniProtKB-KW"/>
</dbReference>
<gene>
    <name evidence="8" type="ORF">E3N88_10803</name>
</gene>
<comment type="caution">
    <text evidence="8">The sequence shown here is derived from an EMBL/GenBank/DDBJ whole genome shotgun (WGS) entry which is preliminary data.</text>
</comment>
<evidence type="ECO:0000256" key="6">
    <source>
        <dbReference type="ARBA" id="ARBA00023033"/>
    </source>
</evidence>
<organism evidence="8 9">
    <name type="scientific">Mikania micrantha</name>
    <name type="common">bitter vine</name>
    <dbReference type="NCBI Taxonomy" id="192012"/>
    <lineage>
        <taxon>Eukaryota</taxon>
        <taxon>Viridiplantae</taxon>
        <taxon>Streptophyta</taxon>
        <taxon>Embryophyta</taxon>
        <taxon>Tracheophyta</taxon>
        <taxon>Spermatophyta</taxon>
        <taxon>Magnoliopsida</taxon>
        <taxon>eudicotyledons</taxon>
        <taxon>Gunneridae</taxon>
        <taxon>Pentapetalae</taxon>
        <taxon>asterids</taxon>
        <taxon>campanulids</taxon>
        <taxon>Asterales</taxon>
        <taxon>Asteraceae</taxon>
        <taxon>Asteroideae</taxon>
        <taxon>Heliantheae alliance</taxon>
        <taxon>Eupatorieae</taxon>
        <taxon>Mikania</taxon>
    </lineage>
</organism>
<dbReference type="GO" id="GO:0051762">
    <property type="term" value="P:sesquiterpene biosynthetic process"/>
    <property type="evidence" value="ECO:0007669"/>
    <property type="project" value="UniProtKB-ARBA"/>
</dbReference>
<dbReference type="EMBL" id="SZYD01000005">
    <property type="protein sequence ID" value="KAD6119532.1"/>
    <property type="molecule type" value="Genomic_DNA"/>
</dbReference>
<evidence type="ECO:0000256" key="5">
    <source>
        <dbReference type="ARBA" id="ARBA00023004"/>
    </source>
</evidence>
<dbReference type="Proteomes" id="UP000326396">
    <property type="component" value="Linkage Group LG13"/>
</dbReference>
<evidence type="ECO:0000256" key="1">
    <source>
        <dbReference type="ARBA" id="ARBA00010617"/>
    </source>
</evidence>
<dbReference type="PANTHER" id="PTHR47955">
    <property type="entry name" value="CYTOCHROME P450 FAMILY 71 PROTEIN"/>
    <property type="match status" value="1"/>
</dbReference>
<dbReference type="Gene3D" id="1.10.630.10">
    <property type="entry name" value="Cytochrome P450"/>
    <property type="match status" value="1"/>
</dbReference>
<proteinExistence type="inferred from homology"/>
<accession>A0A5N6PDF6</accession>
<evidence type="ECO:0000256" key="2">
    <source>
        <dbReference type="ARBA" id="ARBA00022617"/>
    </source>
</evidence>
<reference evidence="8 9" key="1">
    <citation type="submission" date="2019-05" db="EMBL/GenBank/DDBJ databases">
        <title>Mikania micrantha, genome provides insights into the molecular mechanism of rapid growth.</title>
        <authorList>
            <person name="Liu B."/>
        </authorList>
    </citation>
    <scope>NUCLEOTIDE SEQUENCE [LARGE SCALE GENOMIC DNA]</scope>
    <source>
        <strain evidence="8">NLD-2019</strain>
        <tissue evidence="8">Leaf</tissue>
    </source>
</reference>
<dbReference type="PANTHER" id="PTHR47955:SF15">
    <property type="entry name" value="CYTOCHROME P450 71A2-LIKE"/>
    <property type="match status" value="1"/>
</dbReference>
<dbReference type="InterPro" id="IPR004330">
    <property type="entry name" value="FAR1_DNA_bnd_dom"/>
</dbReference>
<dbReference type="InterPro" id="IPR036396">
    <property type="entry name" value="Cyt_P450_sf"/>
</dbReference>
<dbReference type="SUPFAM" id="SSF48264">
    <property type="entry name" value="Cytochrome P450"/>
    <property type="match status" value="1"/>
</dbReference>
<keyword evidence="9" id="KW-1185">Reference proteome</keyword>
<keyword evidence="5" id="KW-0408">Iron</keyword>
<keyword evidence="2" id="KW-0349">Heme</keyword>
<dbReference type="Pfam" id="PF03101">
    <property type="entry name" value="FAR1"/>
    <property type="match status" value="1"/>
</dbReference>
<feature type="domain" description="FAR1" evidence="7">
    <location>
        <begin position="428"/>
        <end position="498"/>
    </location>
</feature>
<protein>
    <recommendedName>
        <fullName evidence="7">FAR1 domain-containing protein</fullName>
    </recommendedName>
</protein>
<evidence type="ECO:0000313" key="9">
    <source>
        <dbReference type="Proteomes" id="UP000326396"/>
    </source>
</evidence>
<dbReference type="OrthoDB" id="1470350at2759"/>
<evidence type="ECO:0000313" key="8">
    <source>
        <dbReference type="EMBL" id="KAD6119532.1"/>
    </source>
</evidence>
<dbReference type="AlphaFoldDB" id="A0A5N6PDF6"/>
<evidence type="ECO:0000259" key="7">
    <source>
        <dbReference type="Pfam" id="PF03101"/>
    </source>
</evidence>
<keyword evidence="3" id="KW-0479">Metal-binding</keyword>
<dbReference type="InterPro" id="IPR001128">
    <property type="entry name" value="Cyt_P450"/>
</dbReference>
<dbReference type="GO" id="GO:0005506">
    <property type="term" value="F:iron ion binding"/>
    <property type="evidence" value="ECO:0007669"/>
    <property type="project" value="InterPro"/>
</dbReference>
<comment type="similarity">
    <text evidence="1">Belongs to the cytochrome P450 family.</text>
</comment>
<dbReference type="GO" id="GO:0016705">
    <property type="term" value="F:oxidoreductase activity, acting on paired donors, with incorporation or reduction of molecular oxygen"/>
    <property type="evidence" value="ECO:0007669"/>
    <property type="project" value="InterPro"/>
</dbReference>
<dbReference type="GO" id="GO:0020037">
    <property type="term" value="F:heme binding"/>
    <property type="evidence" value="ECO:0007669"/>
    <property type="project" value="InterPro"/>
</dbReference>
<evidence type="ECO:0000256" key="4">
    <source>
        <dbReference type="ARBA" id="ARBA00023002"/>
    </source>
</evidence>
<sequence>MFFIFNTFLLCSLPFIIVILLLKSTFSSSKSCKNLPPSPPKLPLIGNLHQLGSCPHRTLQTMAQTYGPLMMIHLGTVPVLVASSVDAAKEIMKTHDLVFASRPQLSIPSRIFYGNKDIAFSQYGEYWRQIKSIAVLHLLSNKRVQSYQHVRSYEMGLMMDKILRSNGSVLNLSELIISLTNNVVCRVALGRTYEGRKFESLLQRTMELLGCFSVGSYIPSLKWVDRLSGLVRKADDVAKEFDEFLEGVIEEHLNEKRVGVEDQDLVDILLEIQRDNLKGFRLERDMVKAIIVDKTRAAATPRKSKNGAVSSPENVEDMMIALHPINDDSIIFVDEERGYVPNFPLLREDCYEIPSNGDIDASFVPPRGPEVTTSGDVQRSRKANVEDFEGCYMFLTPNGTKVWCPNKGCDLNPTVGATYGSWSEVLRMYKNYAECSGFSVRVGQTKKNKSNEVTHKYLRCNKAGRPQSKQKFDTLDEFFMSVRNRSFQVTDCKAHISV</sequence>
<keyword evidence="4" id="KW-0560">Oxidoreductase</keyword>